<dbReference type="AlphaFoldDB" id="A0A179H1D6"/>
<evidence type="ECO:0000259" key="11">
    <source>
        <dbReference type="PROSITE" id="PS51695"/>
    </source>
</evidence>
<reference evidence="13 15" key="2">
    <citation type="journal article" date="2016" name="Front. Microbiol.">
        <title>Genome and transcriptome sequences reveal the specific parasitism of the nematophagous Purpureocillium lilacinum 36-1.</title>
        <authorList>
            <person name="Xie J."/>
            <person name="Li S."/>
            <person name="Mo C."/>
            <person name="Xiao X."/>
            <person name="Peng D."/>
            <person name="Wang G."/>
            <person name="Xiao Y."/>
        </authorList>
    </citation>
    <scope>NUCLEOTIDE SEQUENCE [LARGE SCALE GENOMIC DNA]</scope>
    <source>
        <strain evidence="13 15">36-1</strain>
    </source>
</reference>
<dbReference type="GO" id="GO:0005576">
    <property type="term" value="C:extracellular region"/>
    <property type="evidence" value="ECO:0007669"/>
    <property type="project" value="UniProtKB-SubCell"/>
</dbReference>
<dbReference type="GO" id="GO:0006508">
    <property type="term" value="P:proteolysis"/>
    <property type="evidence" value="ECO:0007669"/>
    <property type="project" value="UniProtKB-KW"/>
</dbReference>
<dbReference type="CDD" id="cd11377">
    <property type="entry name" value="Pro-peptidase_S53"/>
    <property type="match status" value="1"/>
</dbReference>
<comment type="subcellular location">
    <subcellularLocation>
        <location evidence="1">Secreted</location>
        <location evidence="1">Extracellular space</location>
    </subcellularLocation>
</comment>
<dbReference type="InterPro" id="IPR050819">
    <property type="entry name" value="Tripeptidyl-peptidase_I"/>
</dbReference>
<dbReference type="SMART" id="SM00944">
    <property type="entry name" value="Pro-kuma_activ"/>
    <property type="match status" value="1"/>
</dbReference>
<dbReference type="SUPFAM" id="SSF52743">
    <property type="entry name" value="Subtilisin-like"/>
    <property type="match status" value="1"/>
</dbReference>
<organism evidence="12 14">
    <name type="scientific">Purpureocillium lilacinum</name>
    <name type="common">Paecilomyces lilacinus</name>
    <dbReference type="NCBI Taxonomy" id="33203"/>
    <lineage>
        <taxon>Eukaryota</taxon>
        <taxon>Fungi</taxon>
        <taxon>Dikarya</taxon>
        <taxon>Ascomycota</taxon>
        <taxon>Pezizomycotina</taxon>
        <taxon>Sordariomycetes</taxon>
        <taxon>Hypocreomycetidae</taxon>
        <taxon>Hypocreales</taxon>
        <taxon>Ophiocordycipitaceae</taxon>
        <taxon>Purpureocillium</taxon>
    </lineage>
</organism>
<keyword evidence="10" id="KW-0732">Signal</keyword>
<evidence type="ECO:0000256" key="2">
    <source>
        <dbReference type="ARBA" id="ARBA00022670"/>
    </source>
</evidence>
<evidence type="ECO:0000256" key="4">
    <source>
        <dbReference type="ARBA" id="ARBA00022801"/>
    </source>
</evidence>
<evidence type="ECO:0000256" key="10">
    <source>
        <dbReference type="SAM" id="SignalP"/>
    </source>
</evidence>
<dbReference type="GO" id="GO:0004252">
    <property type="term" value="F:serine-type endopeptidase activity"/>
    <property type="evidence" value="ECO:0007669"/>
    <property type="project" value="UniProtKB-UniRule"/>
</dbReference>
<feature type="region of interest" description="Disordered" evidence="9">
    <location>
        <begin position="187"/>
        <end position="207"/>
    </location>
</feature>
<dbReference type="PANTHER" id="PTHR14218:SF19">
    <property type="entry name" value="SERINE PROTEASE AORO, PUTATIVE (AFU_ORTHOLOGUE AFUA_6G10250)-RELATED"/>
    <property type="match status" value="1"/>
</dbReference>
<comment type="cofactor">
    <cofactor evidence="8">
        <name>Ca(2+)</name>
        <dbReference type="ChEBI" id="CHEBI:29108"/>
    </cofactor>
    <text evidence="8">Binds 1 Ca(2+) ion per subunit.</text>
</comment>
<evidence type="ECO:0000256" key="5">
    <source>
        <dbReference type="ARBA" id="ARBA00022825"/>
    </source>
</evidence>
<dbReference type="Pfam" id="PF09286">
    <property type="entry name" value="Pro-kuma_activ"/>
    <property type="match status" value="1"/>
</dbReference>
<dbReference type="Proteomes" id="UP000078240">
    <property type="component" value="Unassembled WGS sequence"/>
</dbReference>
<reference evidence="13" key="1">
    <citation type="submission" date="2015-05" db="EMBL/GenBank/DDBJ databases">
        <authorList>
            <person name="Wang D.B."/>
            <person name="Wang M."/>
        </authorList>
    </citation>
    <scope>NUCLEOTIDE SEQUENCE</scope>
    <source>
        <strain evidence="13">36-1</strain>
    </source>
</reference>
<keyword evidence="2 8" id="KW-0645">Protease</keyword>
<feature type="chain" id="PRO_5033256699" evidence="10">
    <location>
        <begin position="18"/>
        <end position="639"/>
    </location>
</feature>
<evidence type="ECO:0000313" key="13">
    <source>
        <dbReference type="EMBL" id="PWI66184.1"/>
    </source>
</evidence>
<evidence type="ECO:0000313" key="12">
    <source>
        <dbReference type="EMBL" id="OAQ83508.1"/>
    </source>
</evidence>
<evidence type="ECO:0000256" key="1">
    <source>
        <dbReference type="ARBA" id="ARBA00004239"/>
    </source>
</evidence>
<dbReference type="EMBL" id="LSBH01000002">
    <property type="protein sequence ID" value="OAQ83508.1"/>
    <property type="molecule type" value="Genomic_DNA"/>
</dbReference>
<comment type="caution">
    <text evidence="12">The sequence shown here is derived from an EMBL/GenBank/DDBJ whole genome shotgun (WGS) entry which is preliminary data.</text>
</comment>
<feature type="active site" description="Charge relay system" evidence="8">
    <location>
        <position position="550"/>
    </location>
</feature>
<dbReference type="Proteomes" id="UP000245956">
    <property type="component" value="Unassembled WGS sequence"/>
</dbReference>
<feature type="active site" description="Charge relay system" evidence="8">
    <location>
        <position position="305"/>
    </location>
</feature>
<dbReference type="GO" id="GO:0008240">
    <property type="term" value="F:tripeptidyl-peptidase activity"/>
    <property type="evidence" value="ECO:0007669"/>
    <property type="project" value="TreeGrafter"/>
</dbReference>
<reference evidence="12 14" key="3">
    <citation type="submission" date="2016-01" db="EMBL/GenBank/DDBJ databases">
        <title>Biosynthesis of antibiotic leucinostatins and their inhibition on Phytophthora in bio-control Purpureocillium lilacinum.</title>
        <authorList>
            <person name="Wang G."/>
            <person name="Liu Z."/>
            <person name="Lin R."/>
            <person name="Li E."/>
            <person name="Mao Z."/>
            <person name="Ling J."/>
            <person name="Yin W."/>
            <person name="Xie B."/>
        </authorList>
    </citation>
    <scope>NUCLEOTIDE SEQUENCE [LARGE SCALE GENOMIC DNA]</scope>
    <source>
        <strain evidence="12">PLBJ-1</strain>
    </source>
</reference>
<keyword evidence="3 8" id="KW-0479">Metal-binding</keyword>
<protein>
    <submittedName>
        <fullName evidence="12">Protease S8 tripeptidyl peptidase I</fullName>
    </submittedName>
</protein>
<feature type="binding site" evidence="8">
    <location>
        <position position="592"/>
    </location>
    <ligand>
        <name>Ca(2+)</name>
        <dbReference type="ChEBI" id="CHEBI:29108"/>
    </ligand>
</feature>
<dbReference type="InterPro" id="IPR030400">
    <property type="entry name" value="Sedolisin_dom"/>
</dbReference>
<dbReference type="GO" id="GO:0046872">
    <property type="term" value="F:metal ion binding"/>
    <property type="evidence" value="ECO:0007669"/>
    <property type="project" value="UniProtKB-UniRule"/>
</dbReference>
<dbReference type="PROSITE" id="PS51695">
    <property type="entry name" value="SEDOLISIN"/>
    <property type="match status" value="1"/>
</dbReference>
<dbReference type="PANTHER" id="PTHR14218">
    <property type="entry name" value="PROTEASE S8 TRIPEPTIDYL PEPTIDASE I CLN2"/>
    <property type="match status" value="1"/>
</dbReference>
<dbReference type="CDD" id="cd04056">
    <property type="entry name" value="Peptidases_S53"/>
    <property type="match status" value="1"/>
</dbReference>
<evidence type="ECO:0000256" key="9">
    <source>
        <dbReference type="SAM" id="MobiDB-lite"/>
    </source>
</evidence>
<feature type="active site" description="Charge relay system" evidence="8">
    <location>
        <position position="301"/>
    </location>
</feature>
<sequence>MKHSLILLSSLFAGALGAPASTGAHVLHQKRDEEHRYHDWVKRDSLHPDTKVPVSIALTQRNVERGMDLVMEVSDPDSPSYGKYYTRDQIRDLFAPTDESVSTVKRWLVESGIPESAILVPRSKTWVRFDTTVAHLETLVKARYHVYDHIAARDEHIGTEEYHLPEDVAPHVDFVVPGVAFTRLGRSGLEKRKSDGSGAGDRPLRPLDATIQLNPGTIGDCSRAVTPDCIKKMYQIPDGKLAHPSNRLGIFQTDGNYYVQSSMDIFTKAFAPHVPAGTMPKVYNIDNATGTSEDPWVAGSEAMLDFEMAVPIVYPQGTVLFAAPSSGAGQAGVFNPFLDAIDGSYCNFTSHGITGDTPEIDGTYPTHECGTVPPTNVISISYGLTEPSYPNRYLMRQCDEWMKLSLAGITIVVATGDDGVARRNGPCLGEHQDIFVPDAVCSCPYITGVGSTYLPLGKKVGDDEHATDSFSSGGGFSNIHKTAPYQKDAVQNYLTKHNPGYPSYNTSRGQIPKKGGIYNAQGRGYPDLSANGDMVVVVIGERQWISGGTSEAAPIVAAMFNLINEERLAAGKPVIGFVNPVLYKHPEMFNDITVGKQDKGGVLRHGCGNDGFSCAEGWDPVTGLGTPKYPKMLEVFMSI</sequence>
<evidence type="ECO:0000256" key="6">
    <source>
        <dbReference type="ARBA" id="ARBA00022837"/>
    </source>
</evidence>
<keyword evidence="6 8" id="KW-0106">Calcium</keyword>
<feature type="binding site" evidence="8">
    <location>
        <position position="617"/>
    </location>
    <ligand>
        <name>Ca(2+)</name>
        <dbReference type="ChEBI" id="CHEBI:29108"/>
    </ligand>
</feature>
<evidence type="ECO:0000256" key="7">
    <source>
        <dbReference type="ARBA" id="ARBA00023145"/>
    </source>
</evidence>
<feature type="signal peptide" evidence="10">
    <location>
        <begin position="1"/>
        <end position="17"/>
    </location>
</feature>
<dbReference type="Gene3D" id="3.40.50.200">
    <property type="entry name" value="Peptidase S8/S53 domain"/>
    <property type="match status" value="1"/>
</dbReference>
<dbReference type="InterPro" id="IPR036852">
    <property type="entry name" value="Peptidase_S8/S53_dom_sf"/>
</dbReference>
<proteinExistence type="predicted"/>
<evidence type="ECO:0000256" key="3">
    <source>
        <dbReference type="ARBA" id="ARBA00022723"/>
    </source>
</evidence>
<keyword evidence="7" id="KW-0865">Zymogen</keyword>
<dbReference type="InterPro" id="IPR015366">
    <property type="entry name" value="S53_propep"/>
</dbReference>
<feature type="binding site" evidence="8">
    <location>
        <position position="619"/>
    </location>
    <ligand>
        <name>Ca(2+)</name>
        <dbReference type="ChEBI" id="CHEBI:29108"/>
    </ligand>
</feature>
<evidence type="ECO:0000313" key="15">
    <source>
        <dbReference type="Proteomes" id="UP000245956"/>
    </source>
</evidence>
<dbReference type="EMBL" id="LCWV01000027">
    <property type="protein sequence ID" value="PWI66184.1"/>
    <property type="molecule type" value="Genomic_DNA"/>
</dbReference>
<evidence type="ECO:0000313" key="14">
    <source>
        <dbReference type="Proteomes" id="UP000078240"/>
    </source>
</evidence>
<feature type="domain" description="Peptidase S53" evidence="11">
    <location>
        <begin position="224"/>
        <end position="639"/>
    </location>
</feature>
<keyword evidence="5 8" id="KW-0720">Serine protease</keyword>
<accession>A0A179H1D6</accession>
<name>A0A179H1D6_PURLI</name>
<feature type="binding site" evidence="8">
    <location>
        <position position="591"/>
    </location>
    <ligand>
        <name>Ca(2+)</name>
        <dbReference type="ChEBI" id="CHEBI:29108"/>
    </ligand>
</feature>
<dbReference type="SUPFAM" id="SSF54897">
    <property type="entry name" value="Protease propeptides/inhibitors"/>
    <property type="match status" value="1"/>
</dbReference>
<keyword evidence="4 8" id="KW-0378">Hydrolase</keyword>
<evidence type="ECO:0000256" key="8">
    <source>
        <dbReference type="PROSITE-ProRule" id="PRU01032"/>
    </source>
</evidence>
<gene>
    <name evidence="13" type="ORF">PCL_05402</name>
    <name evidence="12" type="ORF">VFPBJ_02276</name>
</gene>